<name>A0AAE1PQ92_9EUCA</name>
<gene>
    <name evidence="1" type="ORF">Pmani_015780</name>
</gene>
<proteinExistence type="predicted"/>
<dbReference type="EMBL" id="JAWZYT010001378">
    <property type="protein sequence ID" value="KAK4312765.1"/>
    <property type="molecule type" value="Genomic_DNA"/>
</dbReference>
<organism evidence="1 2">
    <name type="scientific">Petrolisthes manimaculis</name>
    <dbReference type="NCBI Taxonomy" id="1843537"/>
    <lineage>
        <taxon>Eukaryota</taxon>
        <taxon>Metazoa</taxon>
        <taxon>Ecdysozoa</taxon>
        <taxon>Arthropoda</taxon>
        <taxon>Crustacea</taxon>
        <taxon>Multicrustacea</taxon>
        <taxon>Malacostraca</taxon>
        <taxon>Eumalacostraca</taxon>
        <taxon>Eucarida</taxon>
        <taxon>Decapoda</taxon>
        <taxon>Pleocyemata</taxon>
        <taxon>Anomura</taxon>
        <taxon>Galatheoidea</taxon>
        <taxon>Porcellanidae</taxon>
        <taxon>Petrolisthes</taxon>
    </lineage>
</organism>
<reference evidence="1" key="1">
    <citation type="submission" date="2023-11" db="EMBL/GenBank/DDBJ databases">
        <title>Genome assemblies of two species of porcelain crab, Petrolisthes cinctipes and Petrolisthes manimaculis (Anomura: Porcellanidae).</title>
        <authorList>
            <person name="Angst P."/>
        </authorList>
    </citation>
    <scope>NUCLEOTIDE SEQUENCE</scope>
    <source>
        <strain evidence="1">PB745_02</strain>
        <tissue evidence="1">Gill</tissue>
    </source>
</reference>
<sequence length="156" mass="17421">MADSKSVAFKTPGIRLHIRLPSRFEAVLPNLASHLKGLPDRTKLLKMSKLSPSSPDELGHGELSQLISVPITFYLHRNANNGEAAQVYRATAGTEDVLTRHLHACSVRSSIWTKVTALSLSLSPSCCDMRTFPHHHHYAQNAKEWQAMWGRTRLTI</sequence>
<evidence type="ECO:0000313" key="1">
    <source>
        <dbReference type="EMBL" id="KAK4312765.1"/>
    </source>
</evidence>
<protein>
    <submittedName>
        <fullName evidence="1">Uncharacterized protein</fullName>
    </submittedName>
</protein>
<dbReference type="Proteomes" id="UP001292094">
    <property type="component" value="Unassembled WGS sequence"/>
</dbReference>
<comment type="caution">
    <text evidence="1">The sequence shown here is derived from an EMBL/GenBank/DDBJ whole genome shotgun (WGS) entry which is preliminary data.</text>
</comment>
<dbReference type="AlphaFoldDB" id="A0AAE1PQ92"/>
<accession>A0AAE1PQ92</accession>
<evidence type="ECO:0000313" key="2">
    <source>
        <dbReference type="Proteomes" id="UP001292094"/>
    </source>
</evidence>
<keyword evidence="2" id="KW-1185">Reference proteome</keyword>